<keyword evidence="5 7" id="KW-0472">Membrane</keyword>
<feature type="binding site" evidence="6">
    <location>
        <position position="283"/>
    </location>
    <ligand>
        <name>Zn(2+)</name>
        <dbReference type="ChEBI" id="CHEBI:29105"/>
    </ligand>
</feature>
<reference evidence="8" key="1">
    <citation type="journal article" date="2021" name="Genome Biol. Evol.">
        <title>The assembled and annotated genome of the fairy-ring fungus Marasmius oreades.</title>
        <authorList>
            <person name="Hiltunen M."/>
            <person name="Ament-Velasquez S.L."/>
            <person name="Johannesson H."/>
        </authorList>
    </citation>
    <scope>NUCLEOTIDE SEQUENCE</scope>
    <source>
        <strain evidence="8">03SP1</strain>
    </source>
</reference>
<feature type="transmembrane region" description="Helical" evidence="7">
    <location>
        <begin position="245"/>
        <end position="264"/>
    </location>
</feature>
<keyword evidence="3 7" id="KW-0812">Transmembrane</keyword>
<dbReference type="InterPro" id="IPR004254">
    <property type="entry name" value="AdipoR/HlyIII-related"/>
</dbReference>
<feature type="transmembrane region" description="Helical" evidence="7">
    <location>
        <begin position="116"/>
        <end position="135"/>
    </location>
</feature>
<keyword evidence="6" id="KW-0862">Zinc</keyword>
<evidence type="ECO:0000256" key="1">
    <source>
        <dbReference type="ARBA" id="ARBA00004141"/>
    </source>
</evidence>
<comment type="caution">
    <text evidence="8">The sequence shown here is derived from an EMBL/GenBank/DDBJ whole genome shotgun (WGS) entry which is preliminary data.</text>
</comment>
<feature type="binding site" evidence="6">
    <location>
        <position position="136"/>
    </location>
    <ligand>
        <name>Zn(2+)</name>
        <dbReference type="ChEBI" id="CHEBI:29105"/>
    </ligand>
</feature>
<evidence type="ECO:0000313" key="8">
    <source>
        <dbReference type="EMBL" id="KAG7096047.1"/>
    </source>
</evidence>
<proteinExistence type="inferred from homology"/>
<feature type="transmembrane region" description="Helical" evidence="7">
    <location>
        <begin position="155"/>
        <end position="175"/>
    </location>
</feature>
<evidence type="ECO:0000256" key="5">
    <source>
        <dbReference type="ARBA" id="ARBA00023136"/>
    </source>
</evidence>
<dbReference type="RefSeq" id="XP_043012517.1">
    <property type="nucleotide sequence ID" value="XM_043151422.1"/>
</dbReference>
<dbReference type="KEGG" id="more:E1B28_006728"/>
<feature type="transmembrane region" description="Helical" evidence="7">
    <location>
        <begin position="276"/>
        <end position="298"/>
    </location>
</feature>
<name>A0A9P7UWP9_9AGAR</name>
<sequence>MPSPAHRFLSLTLQLKRWKMAPSLTYKQATDTQSHPKWTVTLKDIPSWHCDNVYILTGYRRPQDWRGCVHSIYAYLHNETGNIHTHLWPGVLSLYFMVTVNPSQLTSGRTTWVDSAVFSIFFASAAFSLLSSAAWHTATAHQSPEVCSRCNALDYVGIIILNAGSSCSSLYYGFFCESETLSLYSSIVLLLNAAAAFVIIDPEYAKPTHIALRTTIFIGLGAFSVIPVFHWLIVHGPATTLTAMGVKWFILSGSAYIGGALLYANRIPECFHPGTYDYLFNSHQILHVCVAMAVYFHYKFMSIALDYSHTQSRCTQPVFL</sequence>
<dbReference type="AlphaFoldDB" id="A0A9P7UWP9"/>
<organism evidence="8 9">
    <name type="scientific">Marasmius oreades</name>
    <name type="common">fairy-ring Marasmius</name>
    <dbReference type="NCBI Taxonomy" id="181124"/>
    <lineage>
        <taxon>Eukaryota</taxon>
        <taxon>Fungi</taxon>
        <taxon>Dikarya</taxon>
        <taxon>Basidiomycota</taxon>
        <taxon>Agaricomycotina</taxon>
        <taxon>Agaricomycetes</taxon>
        <taxon>Agaricomycetidae</taxon>
        <taxon>Agaricales</taxon>
        <taxon>Marasmiineae</taxon>
        <taxon>Marasmiaceae</taxon>
        <taxon>Marasmius</taxon>
    </lineage>
</organism>
<evidence type="ECO:0000313" key="9">
    <source>
        <dbReference type="Proteomes" id="UP001049176"/>
    </source>
</evidence>
<evidence type="ECO:0000256" key="7">
    <source>
        <dbReference type="SAM" id="Phobius"/>
    </source>
</evidence>
<dbReference type="GeneID" id="66075804"/>
<keyword evidence="4 7" id="KW-1133">Transmembrane helix</keyword>
<dbReference type="GO" id="GO:0016020">
    <property type="term" value="C:membrane"/>
    <property type="evidence" value="ECO:0007669"/>
    <property type="project" value="UniProtKB-SubCell"/>
</dbReference>
<accession>A0A9P7UWP9</accession>
<evidence type="ECO:0000256" key="2">
    <source>
        <dbReference type="ARBA" id="ARBA00007018"/>
    </source>
</evidence>
<keyword evidence="6" id="KW-0479">Metal-binding</keyword>
<dbReference type="OrthoDB" id="529367at2759"/>
<dbReference type="GO" id="GO:0006882">
    <property type="term" value="P:intracellular zinc ion homeostasis"/>
    <property type="evidence" value="ECO:0007669"/>
    <property type="project" value="TreeGrafter"/>
</dbReference>
<evidence type="ECO:0000256" key="4">
    <source>
        <dbReference type="ARBA" id="ARBA00022989"/>
    </source>
</evidence>
<evidence type="ECO:0000256" key="3">
    <source>
        <dbReference type="ARBA" id="ARBA00022692"/>
    </source>
</evidence>
<feature type="transmembrane region" description="Helical" evidence="7">
    <location>
        <begin position="212"/>
        <end position="233"/>
    </location>
</feature>
<feature type="transmembrane region" description="Helical" evidence="7">
    <location>
        <begin position="181"/>
        <end position="200"/>
    </location>
</feature>
<dbReference type="GO" id="GO:0038023">
    <property type="term" value="F:signaling receptor activity"/>
    <property type="evidence" value="ECO:0007669"/>
    <property type="project" value="TreeGrafter"/>
</dbReference>
<dbReference type="GO" id="GO:0046872">
    <property type="term" value="F:metal ion binding"/>
    <property type="evidence" value="ECO:0007669"/>
    <property type="project" value="UniProtKB-KW"/>
</dbReference>
<comment type="similarity">
    <text evidence="2">Belongs to the ADIPOR family.</text>
</comment>
<comment type="subcellular location">
    <subcellularLocation>
        <location evidence="1">Membrane</location>
        <topology evidence="1">Multi-pass membrane protein</topology>
    </subcellularLocation>
</comment>
<feature type="binding site" evidence="6">
    <location>
        <position position="287"/>
    </location>
    <ligand>
        <name>Zn(2+)</name>
        <dbReference type="ChEBI" id="CHEBI:29105"/>
    </ligand>
</feature>
<protein>
    <submittedName>
        <fullName evidence="8">Uncharacterized protein</fullName>
    </submittedName>
</protein>
<evidence type="ECO:0000256" key="6">
    <source>
        <dbReference type="PIRSR" id="PIRSR604254-1"/>
    </source>
</evidence>
<dbReference type="EMBL" id="CM032183">
    <property type="protein sequence ID" value="KAG7096047.1"/>
    <property type="molecule type" value="Genomic_DNA"/>
</dbReference>
<dbReference type="PANTHER" id="PTHR20855:SF52">
    <property type="entry name" value="ADIPONECTIN RECEPTOR PROTEIN"/>
    <property type="match status" value="1"/>
</dbReference>
<dbReference type="Proteomes" id="UP001049176">
    <property type="component" value="Chromosome 3"/>
</dbReference>
<dbReference type="Pfam" id="PF03006">
    <property type="entry name" value="HlyIII"/>
    <property type="match status" value="1"/>
</dbReference>
<keyword evidence="9" id="KW-1185">Reference proteome</keyword>
<gene>
    <name evidence="8" type="ORF">E1B28_006728</name>
</gene>
<dbReference type="PANTHER" id="PTHR20855">
    <property type="entry name" value="ADIPOR/PROGESTIN RECEPTOR-RELATED"/>
    <property type="match status" value="1"/>
</dbReference>